<feature type="region of interest" description="Disordered" evidence="1">
    <location>
        <begin position="209"/>
        <end position="229"/>
    </location>
</feature>
<gene>
    <name evidence="2" type="ORF">ABIH81_24590</name>
</gene>
<protein>
    <submittedName>
        <fullName evidence="2">Uncharacterized protein</fullName>
    </submittedName>
</protein>
<feature type="compositionally biased region" description="Low complexity" evidence="1">
    <location>
        <begin position="270"/>
        <end position="294"/>
    </location>
</feature>
<proteinExistence type="predicted"/>
<dbReference type="PRINTS" id="PR01217">
    <property type="entry name" value="PRICHEXTENSN"/>
</dbReference>
<feature type="compositionally biased region" description="Low complexity" evidence="1">
    <location>
        <begin position="360"/>
        <end position="390"/>
    </location>
</feature>
<organism evidence="2">
    <name type="scientific">Micromonospora sp. HUAS YX12</name>
    <dbReference type="NCBI Taxonomy" id="3156396"/>
    <lineage>
        <taxon>Bacteria</taxon>
        <taxon>Bacillati</taxon>
        <taxon>Actinomycetota</taxon>
        <taxon>Actinomycetes</taxon>
        <taxon>Micromonosporales</taxon>
        <taxon>Micromonosporaceae</taxon>
        <taxon>Micromonospora</taxon>
    </lineage>
</organism>
<sequence>MTARRPDAIGAHPQRRLAWARRENERRRQAYEAAARIWRRRAEHLDRLSMEAADFRGCALPGTALPVPLDAGEVVYRILPTVELVEATARHLPGLPVPGRTLADCLDPADGPLPAGLRVVDSGAAVVTDRRVVFAGHDARRDWPLRDLRGLGHHPDRPVTLLHDAGGGTPAGLRVPAPGAANARFYLTLAHAEATGARPAVVEDVEALRSTHRAARPRPPRPLGPWDAPAQRALPQRLAAAGVAAVAVLLGVTSAGTWTATAGQTDPARRPAATPATTAAPVAASAPPLATPAGPSSPPAPRPTRSAPRPERPSNPAAWSGERVLATAPPAAGPSPTHAGDRPPAPAEPSSPPADPATPAPTVSPTGDPAPTGEPGPTGAASPTASSEPPLLDVLDLVGLRLGLTVGSSTRVQVDAALS</sequence>
<dbReference type="RefSeq" id="WP_349877250.1">
    <property type="nucleotide sequence ID" value="NZ_CP157974.1"/>
</dbReference>
<evidence type="ECO:0000256" key="1">
    <source>
        <dbReference type="SAM" id="MobiDB-lite"/>
    </source>
</evidence>
<feature type="region of interest" description="Disordered" evidence="1">
    <location>
        <begin position="260"/>
        <end position="390"/>
    </location>
</feature>
<feature type="compositionally biased region" description="Basic residues" evidence="1">
    <location>
        <begin position="210"/>
        <end position="219"/>
    </location>
</feature>
<feature type="compositionally biased region" description="Low complexity" evidence="1">
    <location>
        <begin position="326"/>
        <end position="338"/>
    </location>
</feature>
<reference evidence="2" key="1">
    <citation type="submission" date="2024-06" db="EMBL/GenBank/DDBJ databases">
        <title>Micromonospora sp. strain HUAS YX12 genome sequences.</title>
        <authorList>
            <person name="Mo P."/>
        </authorList>
    </citation>
    <scope>NUCLEOTIDE SEQUENCE</scope>
    <source>
        <strain evidence="2">HUAS YX12</strain>
    </source>
</reference>
<dbReference type="AlphaFoldDB" id="A0AAU7QYG9"/>
<name>A0AAU7QYG9_9ACTN</name>
<evidence type="ECO:0000313" key="2">
    <source>
        <dbReference type="EMBL" id="XBT80805.1"/>
    </source>
</evidence>
<feature type="compositionally biased region" description="Pro residues" evidence="1">
    <location>
        <begin position="343"/>
        <end position="359"/>
    </location>
</feature>
<dbReference type="EMBL" id="CP157974">
    <property type="protein sequence ID" value="XBT80805.1"/>
    <property type="molecule type" value="Genomic_DNA"/>
</dbReference>
<accession>A0AAU7QYG9</accession>